<dbReference type="PROSITE" id="PS00092">
    <property type="entry name" value="N6_MTASE"/>
    <property type="match status" value="1"/>
</dbReference>
<dbReference type="InterPro" id="IPR029063">
    <property type="entry name" value="SAM-dependent_MTases_sf"/>
</dbReference>
<evidence type="ECO:0000256" key="5">
    <source>
        <dbReference type="SAM" id="MobiDB-lite"/>
    </source>
</evidence>
<dbReference type="RefSeq" id="WP_319954520.1">
    <property type="nucleotide sequence ID" value="NZ_JAXAVX010000005.1"/>
</dbReference>
<dbReference type="PANTHER" id="PTHR45875">
    <property type="entry name" value="METHYLTRANSFERASE N6AMT1"/>
    <property type="match status" value="1"/>
</dbReference>
<organism evidence="7 8">
    <name type="scientific">Patulibacter brassicae</name>
    <dbReference type="NCBI Taxonomy" id="1705717"/>
    <lineage>
        <taxon>Bacteria</taxon>
        <taxon>Bacillati</taxon>
        <taxon>Actinomycetota</taxon>
        <taxon>Thermoleophilia</taxon>
        <taxon>Solirubrobacterales</taxon>
        <taxon>Patulibacteraceae</taxon>
        <taxon>Patulibacter</taxon>
    </lineage>
</organism>
<feature type="region of interest" description="Disordered" evidence="5">
    <location>
        <begin position="1"/>
        <end position="29"/>
    </location>
</feature>
<gene>
    <name evidence="7" type="ORF">SK069_12220</name>
</gene>
<name>A0ABU4VKI8_9ACTN</name>
<keyword evidence="2 7" id="KW-0489">Methyltransferase</keyword>
<dbReference type="Gene3D" id="3.40.50.150">
    <property type="entry name" value="Vaccinia Virus protein VP39"/>
    <property type="match status" value="1"/>
</dbReference>
<dbReference type="PANTHER" id="PTHR45875:SF1">
    <property type="entry name" value="METHYLTRANSFERASE N6AMT1"/>
    <property type="match status" value="1"/>
</dbReference>
<dbReference type="GO" id="GO:0008168">
    <property type="term" value="F:methyltransferase activity"/>
    <property type="evidence" value="ECO:0007669"/>
    <property type="project" value="UniProtKB-KW"/>
</dbReference>
<evidence type="ECO:0000259" key="6">
    <source>
        <dbReference type="Pfam" id="PF05175"/>
    </source>
</evidence>
<dbReference type="SUPFAM" id="SSF53335">
    <property type="entry name" value="S-adenosyl-L-methionine-dependent methyltransferases"/>
    <property type="match status" value="1"/>
</dbReference>
<evidence type="ECO:0000256" key="1">
    <source>
        <dbReference type="ARBA" id="ARBA00006149"/>
    </source>
</evidence>
<protein>
    <submittedName>
        <fullName evidence="7">HemK2/MTQ2 family protein methyltransferase</fullName>
        <ecNumber evidence="7">2.1.1.-</ecNumber>
    </submittedName>
</protein>
<dbReference type="InterPro" id="IPR052190">
    <property type="entry name" value="Euk-Arch_PrmC-MTase"/>
</dbReference>
<evidence type="ECO:0000313" key="7">
    <source>
        <dbReference type="EMBL" id="MDX8152366.1"/>
    </source>
</evidence>
<dbReference type="InterPro" id="IPR002052">
    <property type="entry name" value="DNA_methylase_N6_adenine_CS"/>
</dbReference>
<accession>A0ABU4VKI8</accession>
<keyword evidence="4" id="KW-0949">S-adenosyl-L-methionine</keyword>
<evidence type="ECO:0000313" key="8">
    <source>
        <dbReference type="Proteomes" id="UP001277761"/>
    </source>
</evidence>
<dbReference type="Proteomes" id="UP001277761">
    <property type="component" value="Unassembled WGS sequence"/>
</dbReference>
<comment type="caution">
    <text evidence="7">The sequence shown here is derived from an EMBL/GenBank/DDBJ whole genome shotgun (WGS) entry which is preliminary data.</text>
</comment>
<evidence type="ECO:0000256" key="3">
    <source>
        <dbReference type="ARBA" id="ARBA00022679"/>
    </source>
</evidence>
<keyword evidence="8" id="KW-1185">Reference proteome</keyword>
<dbReference type="InterPro" id="IPR004557">
    <property type="entry name" value="PrmC-related"/>
</dbReference>
<comment type="similarity">
    <text evidence="1">Belongs to the eukaryotic/archaeal PrmC-related family.</text>
</comment>
<evidence type="ECO:0000256" key="2">
    <source>
        <dbReference type="ARBA" id="ARBA00022603"/>
    </source>
</evidence>
<feature type="domain" description="Methyltransferase small" evidence="6">
    <location>
        <begin position="32"/>
        <end position="137"/>
    </location>
</feature>
<dbReference type="GO" id="GO:0032259">
    <property type="term" value="P:methylation"/>
    <property type="evidence" value="ECO:0007669"/>
    <property type="project" value="UniProtKB-KW"/>
</dbReference>
<dbReference type="Pfam" id="PF05175">
    <property type="entry name" value="MTS"/>
    <property type="match status" value="1"/>
</dbReference>
<dbReference type="InterPro" id="IPR007848">
    <property type="entry name" value="Small_mtfrase_dom"/>
</dbReference>
<keyword evidence="3 7" id="KW-0808">Transferase</keyword>
<reference evidence="7 8" key="1">
    <citation type="submission" date="2023-11" db="EMBL/GenBank/DDBJ databases">
        <authorList>
            <person name="Xu M."/>
            <person name="Jiang T."/>
        </authorList>
    </citation>
    <scope>NUCLEOTIDE SEQUENCE [LARGE SCALE GENOMIC DNA]</scope>
    <source>
        <strain evidence="7 8">SD</strain>
    </source>
</reference>
<proteinExistence type="inferred from homology"/>
<dbReference type="CDD" id="cd02440">
    <property type="entry name" value="AdoMet_MTases"/>
    <property type="match status" value="1"/>
</dbReference>
<dbReference type="NCBIfam" id="TIGR00537">
    <property type="entry name" value="hemK_rel_arch"/>
    <property type="match status" value="1"/>
</dbReference>
<sequence length="247" mass="26262">MFDDSLIAPAPRAAPVPGPTAPAARPRPAAPRIRTLPGVYAPQEDSLLLASVLASEPLDGARVLDLCTGSGLLAATAARHGAQVAAVDVSRRAVLTARMTLRRFGCRGEVRRGDLLDAAPDGTWDLVVSNPPYVPAREDDLPRAGARRAWDAGRSGRAILDAICAAAPARLRPGGSLLLVHSEVADVDLTLRRLRDQGLEVEVAARQRIPFGPVMQRRAEALRRAGRLRPGATDEELVVVRGRRAGE</sequence>
<evidence type="ECO:0000256" key="4">
    <source>
        <dbReference type="ARBA" id="ARBA00022691"/>
    </source>
</evidence>
<dbReference type="EC" id="2.1.1.-" evidence="7"/>
<dbReference type="EMBL" id="JAXAVX010000005">
    <property type="protein sequence ID" value="MDX8152366.1"/>
    <property type="molecule type" value="Genomic_DNA"/>
</dbReference>